<comment type="caution">
    <text evidence="1">The sequence shown here is derived from an EMBL/GenBank/DDBJ whole genome shotgun (WGS) entry which is preliminary data.</text>
</comment>
<protein>
    <submittedName>
        <fullName evidence="1">Uncharacterized protein</fullName>
    </submittedName>
</protein>
<dbReference type="EMBL" id="BAWO01000053">
    <property type="protein sequence ID" value="GAJ40876.1"/>
    <property type="molecule type" value="Genomic_DNA"/>
</dbReference>
<accession>A0A023DIR9</accession>
<dbReference type="OrthoDB" id="2942189at2"/>
<organism evidence="1 2">
    <name type="scientific">Parageobacillus caldoxylosilyticus NBRC 107762</name>
    <dbReference type="NCBI Taxonomy" id="1220594"/>
    <lineage>
        <taxon>Bacteria</taxon>
        <taxon>Bacillati</taxon>
        <taxon>Bacillota</taxon>
        <taxon>Bacilli</taxon>
        <taxon>Bacillales</taxon>
        <taxon>Anoxybacillaceae</taxon>
        <taxon>Saccharococcus</taxon>
    </lineage>
</organism>
<reference evidence="1 2" key="1">
    <citation type="submission" date="2014-04" db="EMBL/GenBank/DDBJ databases">
        <title>Whole genome shotgun sequence of Geobacillus caldoxylosilyticus NBRC 107762.</title>
        <authorList>
            <person name="Hosoyama A."/>
            <person name="Hosoyama Y."/>
            <person name="Katano-Makiyama Y."/>
            <person name="Tsuchikane K."/>
            <person name="Ohji S."/>
            <person name="Ichikawa N."/>
            <person name="Yamazoe A."/>
            <person name="Fujita N."/>
        </authorList>
    </citation>
    <scope>NUCLEOTIDE SEQUENCE [LARGE SCALE GENOMIC DNA]</scope>
    <source>
        <strain evidence="1 2">NBRC 107762</strain>
    </source>
</reference>
<gene>
    <name evidence="1" type="ORF">GCA01S_053_00080</name>
</gene>
<evidence type="ECO:0000313" key="2">
    <source>
        <dbReference type="Proteomes" id="UP000023561"/>
    </source>
</evidence>
<keyword evidence="2" id="KW-1185">Reference proteome</keyword>
<evidence type="ECO:0000313" key="1">
    <source>
        <dbReference type="EMBL" id="GAJ40876.1"/>
    </source>
</evidence>
<proteinExistence type="predicted"/>
<dbReference type="RefSeq" id="WP_017436584.1">
    <property type="nucleotide sequence ID" value="NZ_BAWO01000053.1"/>
</dbReference>
<dbReference type="Proteomes" id="UP000023561">
    <property type="component" value="Unassembled WGS sequence"/>
</dbReference>
<name>A0A023DIR9_9BACL</name>
<sequence length="62" mass="7029">MGWIILIVGLLLVGGVMDFIARKRNIKIDPEEGAKNVSDSERIYVETYMHSTKQNHGNIPFL</sequence>
<dbReference type="AlphaFoldDB" id="A0A023DIR9"/>